<dbReference type="EMBL" id="CP008822">
    <property type="protein sequence ID" value="AIM27067.1"/>
    <property type="molecule type" value="Genomic_DNA"/>
</dbReference>
<dbReference type="Proteomes" id="UP000062475">
    <property type="component" value="Chromosome"/>
</dbReference>
<evidence type="ECO:0000313" key="3">
    <source>
        <dbReference type="EMBL" id="AKV76221.1"/>
    </source>
</evidence>
<evidence type="ECO:0008006" key="13">
    <source>
        <dbReference type="Google" id="ProtNLM"/>
    </source>
</evidence>
<dbReference type="Proteomes" id="UP000061362">
    <property type="component" value="Chromosome"/>
</dbReference>
<sequence>MTYTTIAVSEDVKSQLEKLRRRMEIERGMALSWDDFFREVFKNMIASPNLTLSENEAETLIRLTREGRRSWRRRSA</sequence>
<evidence type="ECO:0000313" key="11">
    <source>
        <dbReference type="Proteomes" id="UP000062475"/>
    </source>
</evidence>
<dbReference type="RefSeq" id="WP_012020868.1">
    <property type="nucleotide sequence ID" value="NZ_CP008822.1"/>
</dbReference>
<accession>A0A088E5N6</accession>
<proteinExistence type="predicted"/>
<evidence type="ECO:0000313" key="8">
    <source>
        <dbReference type="Proteomes" id="UP000056255"/>
    </source>
</evidence>
<dbReference type="EMBL" id="CP012173">
    <property type="protein sequence ID" value="AKV76221.1"/>
    <property type="molecule type" value="Genomic_DNA"/>
</dbReference>
<dbReference type="AlphaFoldDB" id="A0A088E5N6"/>
<dbReference type="GeneID" id="97614015"/>
<dbReference type="PATRIC" id="fig|43687.5.peg.937"/>
<evidence type="ECO:0000313" key="9">
    <source>
        <dbReference type="Proteomes" id="UP000061362"/>
    </source>
</evidence>
<reference evidence="1 7" key="1">
    <citation type="journal article" date="2014" name="J. Bacteriol.">
        <title>Role of an Archaeal PitA Transporter in the Copper and Arsenic Resistance of Metallosphaera sedula, an Extreme Thermoacidophile.</title>
        <authorList>
            <person name="McCarthy S."/>
            <person name="Ai C."/>
            <person name="Wheaton G."/>
            <person name="Tevatia R."/>
            <person name="Eckrich V."/>
            <person name="Kelly R."/>
            <person name="Blum P."/>
        </authorList>
    </citation>
    <scope>NUCLEOTIDE SEQUENCE [LARGE SCALE GENOMIC DNA]</scope>
    <source>
        <strain evidence="1 7">CuR1</strain>
    </source>
</reference>
<dbReference type="EMBL" id="CP012175">
    <property type="protein sequence ID" value="AKV80719.1"/>
    <property type="molecule type" value="Genomic_DNA"/>
</dbReference>
<evidence type="ECO:0000313" key="7">
    <source>
        <dbReference type="Proteomes" id="UP000029084"/>
    </source>
</evidence>
<gene>
    <name evidence="1" type="ORF">HA72_0909</name>
    <name evidence="2" type="ORF">MsedA_0925</name>
    <name evidence="3" type="ORF">MsedB_0926</name>
    <name evidence="4" type="ORF">MsedC_0925</name>
    <name evidence="5" type="ORF">MsedD_0926</name>
    <name evidence="6" type="ORF">MsedE_0925</name>
</gene>
<dbReference type="EMBL" id="CP012172">
    <property type="protein sequence ID" value="AKV73982.1"/>
    <property type="molecule type" value="Genomic_DNA"/>
</dbReference>
<evidence type="ECO:0000313" key="12">
    <source>
        <dbReference type="Proteomes" id="UP000068832"/>
    </source>
</evidence>
<dbReference type="Proteomes" id="UP000029084">
    <property type="component" value="Chromosome"/>
</dbReference>
<evidence type="ECO:0000313" key="4">
    <source>
        <dbReference type="EMBL" id="AKV78474.1"/>
    </source>
</evidence>
<evidence type="ECO:0000313" key="2">
    <source>
        <dbReference type="EMBL" id="AKV73982.1"/>
    </source>
</evidence>
<reference evidence="9 10" key="2">
    <citation type="journal article" date="2015" name="Genome Announc.">
        <title>Complete Genome Sequences of Evolved Arsenate-Resistant Metallosphaera sedula Strains.</title>
        <authorList>
            <person name="Ai C."/>
            <person name="McCarthy S."/>
            <person name="Schackwitz W."/>
            <person name="Martin J."/>
            <person name="Lipzen A."/>
            <person name="Blum P."/>
        </authorList>
    </citation>
    <scope>NUCLEOTIDE SEQUENCE [LARGE SCALE GENOMIC DNA]</scope>
    <source>
        <strain evidence="4 10">ARS120-1</strain>
        <strain evidence="5 9">ARS120-2</strain>
        <strain evidence="2 12">ARS50-1</strain>
        <strain evidence="3 11">ARS50-2</strain>
    </source>
</reference>
<organism evidence="1 7">
    <name type="scientific">Metallosphaera sedula</name>
    <dbReference type="NCBI Taxonomy" id="43687"/>
    <lineage>
        <taxon>Archaea</taxon>
        <taxon>Thermoproteota</taxon>
        <taxon>Thermoprotei</taxon>
        <taxon>Sulfolobales</taxon>
        <taxon>Sulfolobaceae</taxon>
        <taxon>Metallosphaera</taxon>
    </lineage>
</organism>
<dbReference type="Proteomes" id="UP000056255">
    <property type="component" value="Chromosome"/>
</dbReference>
<dbReference type="EMBL" id="CP012174">
    <property type="protein sequence ID" value="AKV78474.1"/>
    <property type="molecule type" value="Genomic_DNA"/>
</dbReference>
<dbReference type="Proteomes" id="UP000068832">
    <property type="component" value="Chromosome"/>
</dbReference>
<dbReference type="EMBL" id="CP012176">
    <property type="protein sequence ID" value="AKV82960.1"/>
    <property type="molecule type" value="Genomic_DNA"/>
</dbReference>
<evidence type="ECO:0000313" key="6">
    <source>
        <dbReference type="EMBL" id="AKV82960.1"/>
    </source>
</evidence>
<evidence type="ECO:0000313" key="1">
    <source>
        <dbReference type="EMBL" id="AIM27067.1"/>
    </source>
</evidence>
<evidence type="ECO:0000313" key="10">
    <source>
        <dbReference type="Proteomes" id="UP000062398"/>
    </source>
</evidence>
<name>A0A088E5N6_9CREN</name>
<dbReference type="Proteomes" id="UP000062398">
    <property type="component" value="Chromosome"/>
</dbReference>
<evidence type="ECO:0000313" key="5">
    <source>
        <dbReference type="EMBL" id="AKV80719.1"/>
    </source>
</evidence>
<protein>
    <recommendedName>
        <fullName evidence="13">VapB-type antitoxin</fullName>
    </recommendedName>
</protein>
<reference evidence="6 8" key="3">
    <citation type="submission" date="2015-07" db="EMBL/GenBank/DDBJ databases">
        <title>Physiological, transcriptional responses and genome re-sequencing of acid resistant extremely thermoacidophilic Metallosphaera sedula SARC-M1.</title>
        <authorList>
            <person name="Ai C."/>
            <person name="McCarthy S."/>
            <person name="Eckrich V."/>
            <person name="Rudrappa D."/>
            <person name="Qiu G."/>
            <person name="Blum P."/>
        </authorList>
    </citation>
    <scope>NUCLEOTIDE SEQUENCE [LARGE SCALE GENOMIC DNA]</scope>
    <source>
        <strain evidence="6 8">SARC-M1</strain>
    </source>
</reference>